<dbReference type="Proteomes" id="UP000196074">
    <property type="component" value="Unassembled WGS sequence"/>
</dbReference>
<accession>A0A1Y4QQG4</accession>
<dbReference type="InterPro" id="IPR013688">
    <property type="entry name" value="GBS_Bsp-like"/>
</dbReference>
<dbReference type="AlphaFoldDB" id="A0A1Y4QQG4"/>
<keyword evidence="1" id="KW-0732">Signal</keyword>
<reference evidence="3" key="1">
    <citation type="submission" date="2017-04" db="EMBL/GenBank/DDBJ databases">
        <title>Function of individual gut microbiota members based on whole genome sequencing of pure cultures obtained from chicken caecum.</title>
        <authorList>
            <person name="Medvecky M."/>
            <person name="Cejkova D."/>
            <person name="Polansky O."/>
            <person name="Karasova D."/>
            <person name="Kubasova T."/>
            <person name="Cizek A."/>
            <person name="Rychlik I."/>
        </authorList>
    </citation>
    <scope>NUCLEOTIDE SEQUENCE [LARGE SCALE GENOMIC DNA]</scope>
    <source>
        <strain evidence="3">An144</strain>
    </source>
</reference>
<evidence type="ECO:0000313" key="3">
    <source>
        <dbReference type="Proteomes" id="UP000196074"/>
    </source>
</evidence>
<sequence>MIMKKWKVGVALVCTSVLLGFAANQEVEAAIHSYGTIDNVNQQEGTYDVTIHATTDEMGIDGIREVSVPIWSTKNQSDIVWYKAKHQGKGVWKVRMNAKNHKNHRGNYTTHIYIYSKNGQVEGINAGQTKLNNVLSAEIKNVNTKAGTYDVIVKDHIGGAVDRVSVPIWSKDQSDLVWYPAKKQADGTWVVHMNIKNHKFHTGKYTTHVYMYTKNQGVHAISLGQTNVQSETEQLKGQIKNVNAKAGSYDIVVQAKSGAGIKQVSVPIWSKANQSDLVWYPAKKQADGSYVVHMNIKNH</sequence>
<gene>
    <name evidence="2" type="ORF">B5E88_12130</name>
</gene>
<feature type="chain" id="PRO_5039317474" evidence="1">
    <location>
        <begin position="23"/>
        <end position="299"/>
    </location>
</feature>
<evidence type="ECO:0000313" key="2">
    <source>
        <dbReference type="EMBL" id="OUQ07487.1"/>
    </source>
</evidence>
<protein>
    <submittedName>
        <fullName evidence="2">Uncharacterized protein</fullName>
    </submittedName>
</protein>
<feature type="signal peptide" evidence="1">
    <location>
        <begin position="1"/>
        <end position="22"/>
    </location>
</feature>
<feature type="non-terminal residue" evidence="2">
    <location>
        <position position="299"/>
    </location>
</feature>
<organism evidence="2 3">
    <name type="scientific">Enterococcus cecorum</name>
    <dbReference type="NCBI Taxonomy" id="44008"/>
    <lineage>
        <taxon>Bacteria</taxon>
        <taxon>Bacillati</taxon>
        <taxon>Bacillota</taxon>
        <taxon>Bacilli</taxon>
        <taxon>Lactobacillales</taxon>
        <taxon>Enterococcaceae</taxon>
        <taxon>Enterococcus</taxon>
    </lineage>
</organism>
<name>A0A1Y4QQG4_9ENTE</name>
<proteinExistence type="predicted"/>
<evidence type="ECO:0000256" key="1">
    <source>
        <dbReference type="SAM" id="SignalP"/>
    </source>
</evidence>
<dbReference type="EMBL" id="NFLC01000052">
    <property type="protein sequence ID" value="OUQ07487.1"/>
    <property type="molecule type" value="Genomic_DNA"/>
</dbReference>
<dbReference type="Pfam" id="PF08481">
    <property type="entry name" value="GBS_Bsp-like"/>
    <property type="match status" value="3"/>
</dbReference>
<comment type="caution">
    <text evidence="2">The sequence shown here is derived from an EMBL/GenBank/DDBJ whole genome shotgun (WGS) entry which is preliminary data.</text>
</comment>
<dbReference type="Gene3D" id="2.60.40.3760">
    <property type="match status" value="3"/>
</dbReference>